<dbReference type="InterPro" id="IPR011010">
    <property type="entry name" value="DNA_brk_join_enz"/>
</dbReference>
<keyword evidence="2" id="KW-0229">DNA integration</keyword>
<evidence type="ECO:0000256" key="1">
    <source>
        <dbReference type="ARBA" id="ARBA00008857"/>
    </source>
</evidence>
<dbReference type="InterPro" id="IPR025269">
    <property type="entry name" value="SAM-like_dom"/>
</dbReference>
<keyword evidence="3" id="KW-0238">DNA-binding</keyword>
<reference evidence="6" key="1">
    <citation type="submission" date="2021-09" db="EMBL/GenBank/DDBJ databases">
        <title>Fulvivirga sp. isolated from coastal sediment.</title>
        <authorList>
            <person name="Yu H."/>
        </authorList>
    </citation>
    <scope>NUCLEOTIDE SEQUENCE</scope>
    <source>
        <strain evidence="6">1062</strain>
    </source>
</reference>
<dbReference type="GO" id="GO:0003677">
    <property type="term" value="F:DNA binding"/>
    <property type="evidence" value="ECO:0007669"/>
    <property type="project" value="UniProtKB-KW"/>
</dbReference>
<sequence>MATLSVVGRKKGKITQAFIYYWDGSKGTQFYTGVSVPNMYFQKKHGQWIKSAFAGSQSRNKTIKDKYSQIDDILSKNIGASCSELREKVDGSDNSKEATEMLFEELYSEYLNNLPGKKESTYTAKNSALLHWKDFSKSKQYKVKELTPAIYDKLRSFLLKEFAPATVGKTIKDIKACLNWANERGYLDAETLGTINLTLWKTKKQKPQNIHYLELDELQKVIDYQPKSNYLKKAKDLLILQSNTGLRISDLKTITRSGDTIRMKTKKTNEIIQVPLTSKAKEILEKYNNQAPKISDQKFNEYMKSLLMKVGIDRKVDMPRHQFEKLNETRKKRVLNWQKEQGYFALPDSETVPAPFYELASSHSNVRTFITLAAELGMTPKVIATITGKTVKVILENYLGTSDKTLQREMNAFDSAFKKLTI</sequence>
<evidence type="ECO:0000256" key="2">
    <source>
        <dbReference type="ARBA" id="ARBA00022908"/>
    </source>
</evidence>
<accession>A0A9X1HV21</accession>
<comment type="caution">
    <text evidence="6">The sequence shown here is derived from an EMBL/GenBank/DDBJ whole genome shotgun (WGS) entry which is preliminary data.</text>
</comment>
<evidence type="ECO:0000313" key="7">
    <source>
        <dbReference type="Proteomes" id="UP001139409"/>
    </source>
</evidence>
<proteinExistence type="inferred from homology"/>
<dbReference type="RefSeq" id="WP_225699680.1">
    <property type="nucleotide sequence ID" value="NZ_JAIXNE010000007.1"/>
</dbReference>
<keyword evidence="4" id="KW-0233">DNA recombination</keyword>
<dbReference type="PANTHER" id="PTHR30629">
    <property type="entry name" value="PROPHAGE INTEGRASE"/>
    <property type="match status" value="1"/>
</dbReference>
<evidence type="ECO:0000313" key="6">
    <source>
        <dbReference type="EMBL" id="MCA6078819.1"/>
    </source>
</evidence>
<dbReference type="Gene3D" id="1.10.443.10">
    <property type="entry name" value="Intergrase catalytic core"/>
    <property type="match status" value="1"/>
</dbReference>
<dbReference type="AlphaFoldDB" id="A0A9X1HV21"/>
<dbReference type="InterPro" id="IPR050808">
    <property type="entry name" value="Phage_Integrase"/>
</dbReference>
<protein>
    <submittedName>
        <fullName evidence="6">Phage integrase SAM-like domain-containing protein</fullName>
    </submittedName>
</protein>
<gene>
    <name evidence="6" type="ORF">LDX50_28350</name>
</gene>
<dbReference type="Gene3D" id="1.10.150.130">
    <property type="match status" value="1"/>
</dbReference>
<comment type="similarity">
    <text evidence="1">Belongs to the 'phage' integrase family.</text>
</comment>
<dbReference type="Pfam" id="PF13102">
    <property type="entry name" value="Phage_int_SAM_5"/>
    <property type="match status" value="1"/>
</dbReference>
<dbReference type="Proteomes" id="UP001139409">
    <property type="component" value="Unassembled WGS sequence"/>
</dbReference>
<dbReference type="GO" id="GO:0006310">
    <property type="term" value="P:DNA recombination"/>
    <property type="evidence" value="ECO:0007669"/>
    <property type="project" value="UniProtKB-KW"/>
</dbReference>
<dbReference type="PANTHER" id="PTHR30629:SF2">
    <property type="entry name" value="PROPHAGE INTEGRASE INTS-RELATED"/>
    <property type="match status" value="1"/>
</dbReference>
<dbReference type="InterPro" id="IPR010998">
    <property type="entry name" value="Integrase_recombinase_N"/>
</dbReference>
<feature type="domain" description="Phage integrase SAM-like" evidence="5">
    <location>
        <begin position="104"/>
        <end position="190"/>
    </location>
</feature>
<dbReference type="GO" id="GO:0015074">
    <property type="term" value="P:DNA integration"/>
    <property type="evidence" value="ECO:0007669"/>
    <property type="project" value="UniProtKB-KW"/>
</dbReference>
<evidence type="ECO:0000256" key="3">
    <source>
        <dbReference type="ARBA" id="ARBA00023125"/>
    </source>
</evidence>
<dbReference type="InterPro" id="IPR013762">
    <property type="entry name" value="Integrase-like_cat_sf"/>
</dbReference>
<dbReference type="SUPFAM" id="SSF56349">
    <property type="entry name" value="DNA breaking-rejoining enzymes"/>
    <property type="match status" value="1"/>
</dbReference>
<dbReference type="EMBL" id="JAIXNE010000007">
    <property type="protein sequence ID" value="MCA6078819.1"/>
    <property type="molecule type" value="Genomic_DNA"/>
</dbReference>
<name>A0A9X1HV21_9BACT</name>
<organism evidence="6 7">
    <name type="scientific">Fulvivirga sedimenti</name>
    <dbReference type="NCBI Taxonomy" id="2879465"/>
    <lineage>
        <taxon>Bacteria</taxon>
        <taxon>Pseudomonadati</taxon>
        <taxon>Bacteroidota</taxon>
        <taxon>Cytophagia</taxon>
        <taxon>Cytophagales</taxon>
        <taxon>Fulvivirgaceae</taxon>
        <taxon>Fulvivirga</taxon>
    </lineage>
</organism>
<evidence type="ECO:0000256" key="4">
    <source>
        <dbReference type="ARBA" id="ARBA00023172"/>
    </source>
</evidence>
<keyword evidence="7" id="KW-1185">Reference proteome</keyword>
<evidence type="ECO:0000259" key="5">
    <source>
        <dbReference type="Pfam" id="PF13102"/>
    </source>
</evidence>